<dbReference type="InterPro" id="IPR021109">
    <property type="entry name" value="Peptidase_aspartic_dom_sf"/>
</dbReference>
<reference evidence="16" key="1">
    <citation type="journal article" date="2012" name="BMC Genomics">
        <title>Development and validation of genic-SSR markers in sesame by RNA-seq.</title>
        <authorList>
            <person name="Zhang H."/>
            <person name="Wei L."/>
            <person name="Miao H."/>
            <person name="Zhang T."/>
            <person name="Wang C."/>
        </authorList>
    </citation>
    <scope>NUCLEOTIDE SEQUENCE</scope>
</reference>
<keyword evidence="8" id="KW-0229">DNA integration</keyword>
<dbReference type="Pfam" id="PF00078">
    <property type="entry name" value="RVT_1"/>
    <property type="match status" value="1"/>
</dbReference>
<dbReference type="PANTHER" id="PTHR37984:SF5">
    <property type="entry name" value="PROTEIN NYNRIN-LIKE"/>
    <property type="match status" value="1"/>
</dbReference>
<evidence type="ECO:0000259" key="14">
    <source>
        <dbReference type="PROSITE" id="PS50994"/>
    </source>
</evidence>
<dbReference type="GO" id="GO:0003723">
    <property type="term" value="F:RNA binding"/>
    <property type="evidence" value="ECO:0007669"/>
    <property type="project" value="UniProtKB-KW"/>
</dbReference>
<dbReference type="Gene3D" id="3.10.10.10">
    <property type="entry name" value="HIV Type 1 Reverse Transcriptase, subunit A, domain 1"/>
    <property type="match status" value="1"/>
</dbReference>
<dbReference type="GO" id="GO:0003964">
    <property type="term" value="F:RNA-directed DNA polymerase activity"/>
    <property type="evidence" value="ECO:0007669"/>
    <property type="project" value="UniProtKB-KW"/>
</dbReference>
<dbReference type="Gene3D" id="3.30.420.10">
    <property type="entry name" value="Ribonuclease H-like superfamily/Ribonuclease H"/>
    <property type="match status" value="1"/>
</dbReference>
<feature type="region of interest" description="Disordered" evidence="11">
    <location>
        <begin position="1"/>
        <end position="41"/>
    </location>
</feature>
<dbReference type="InterPro" id="IPR050951">
    <property type="entry name" value="Retrovirus_Pol_polyprotein"/>
</dbReference>
<dbReference type="SMART" id="SM00298">
    <property type="entry name" value="CHROMO"/>
    <property type="match status" value="1"/>
</dbReference>
<keyword evidence="9" id="KW-0695">RNA-directed DNA polymerase</keyword>
<dbReference type="InterPro" id="IPR056924">
    <property type="entry name" value="SH3_Tf2-1"/>
</dbReference>
<dbReference type="PROSITE" id="PS00141">
    <property type="entry name" value="ASP_PROTEASE"/>
    <property type="match status" value="1"/>
</dbReference>
<dbReference type="InterPro" id="IPR041577">
    <property type="entry name" value="RT_RNaseH_2"/>
</dbReference>
<accession>A0A8M8VDF3</accession>
<feature type="compositionally biased region" description="Polar residues" evidence="11">
    <location>
        <begin position="328"/>
        <end position="353"/>
    </location>
</feature>
<feature type="region of interest" description="Disordered" evidence="11">
    <location>
        <begin position="283"/>
        <end position="354"/>
    </location>
</feature>
<gene>
    <name evidence="16" type="primary">LOC105178433</name>
</gene>
<dbReference type="Pfam" id="PF24626">
    <property type="entry name" value="SH3_Tf2-1"/>
    <property type="match status" value="1"/>
</dbReference>
<evidence type="ECO:0000256" key="2">
    <source>
        <dbReference type="ARBA" id="ARBA00022695"/>
    </source>
</evidence>
<dbReference type="CDD" id="cd00024">
    <property type="entry name" value="CD_CSD"/>
    <property type="match status" value="1"/>
</dbReference>
<evidence type="ECO:0000256" key="5">
    <source>
        <dbReference type="ARBA" id="ARBA00022801"/>
    </source>
</evidence>
<feature type="domain" description="Reverse transcriptase" evidence="13">
    <location>
        <begin position="655"/>
        <end position="836"/>
    </location>
</feature>
<dbReference type="OrthoDB" id="1000633at2759"/>
<evidence type="ECO:0000256" key="7">
    <source>
        <dbReference type="ARBA" id="ARBA00022884"/>
    </source>
</evidence>
<sequence>MGPRRVAVTQANSAARMSGQDAESPRRAASPSERAANLEDENSRLTEMVMNLEEKVSSLETEVSVLSAELDECRQVVQEMGSAFGGGGIADMRRDMEQMSIQIGLLQRAVSNAPVVAQDHGARLRIPEPKAYGGARDAKEVENFLFDIEQYFLAANVEDEARKVSTATMYLTGDAKLWWRTKYAEIQANQLRLDTWALLREAIREQFFPENVEYNARRALRKLEHTGSVREYVKSFSALMLDIRDMSEKDKLFTFMEGLKPWARLELQRQRVTDLGSAMAAAERLTDFNPEGRRDRQTTPGPVQNKPGGARSFKSNSNRGGGDRKPHAQSSSMGSSGKNRPQETKQGAPQKNSGCFLCDGPHRYRDCPKKQLGGHDSEEEEDNLGAISQWCNTLSQVAAKKLVPPHARKTAPALTASQPEEEAQPRNPRKKGLMFVDVKIHGKPIRAMIDTGATHNYLASAEVERLGLVLEKGVGRVKAINSAAQPIAGVAKSVLIKVGSFEGKTNLSVVVMDDFKLILGLEFLRDTRTAVLPHVDSLMMLGAKPCIIPTLAGRTGEKNLSAMQLEKGRKRNEPSYLCTLRFDEIEETSGPIPGEIKKLLKEFEDVMPDELPRKLPPKRAVDHEIELVPGTKPPARAPYRMSQPELVELRKQLKDMLESGIIKPAKSPYGAPVLFQKKADGSLRMCCDYRALNKITVKNKYPIPLVADCFDRLSRAKYFTKIDLRSGYWQVRIKEGDEAKTTVVTRYGAFEFLVMPFGLTNAPATFSTLMNQVLHGFLDEFVVVYLDDIVIYSRTLAEHVDHLRQVLTRLREHELYAKVSKSSFAQETISFLGHIVERGRIRMDPKKVQAIEEWQLPKDVHDLRSFLGLANYYRRFVKGYSEIARPLTDLLKKTETWNWTPQCQVAFDNLKKAIVTDPVLALPDMSKPFVVETDASDFALGGVLMQDGHPVAFESKKLKDVERRYSVHEKELLAVVHCLRLWRHYLLGSHFVVRTDNTADIVSDRDSRFTGVFWTELFKILGSKLSMSSSYHPQSDGQTERFNSMLEEYLRHFVRGTQKDWVKLLDVAQLCFNAQKSSSTNKSAFEIVTGQQPLLPHTLDSPQSVRSPLARSFSQEWKQNVDIARSCLEKAQKRMKKYADQNRRFIEFNAGDLVMVKVPDPRLSKSSRGRDPRLMQKYVGPLSIIKRIGTVAYKVELPSWWKIHNVFHVSQLKKYSADKEDDARNQPSRPQLELTKTKEKVAEAILNHRVTSTAKRNHTEYLVKWRGCSSEENTWERVTNLKAFLPLVEAYHASHAPRTSPSQVGENVKGRPRTRHP</sequence>
<keyword evidence="1" id="KW-0808">Transferase</keyword>
<feature type="domain" description="Integrase catalytic" evidence="14">
    <location>
        <begin position="924"/>
        <end position="1101"/>
    </location>
</feature>
<keyword evidence="3" id="KW-0540">Nuclease</keyword>
<evidence type="ECO:0000256" key="4">
    <source>
        <dbReference type="ARBA" id="ARBA00022759"/>
    </source>
</evidence>
<evidence type="ECO:0000256" key="3">
    <source>
        <dbReference type="ARBA" id="ARBA00022722"/>
    </source>
</evidence>
<keyword evidence="2" id="KW-0548">Nucleotidyltransferase</keyword>
<organism evidence="15 16">
    <name type="scientific">Sesamum indicum</name>
    <name type="common">Oriental sesame</name>
    <name type="synonym">Sesamum orientale</name>
    <dbReference type="NCBI Taxonomy" id="4182"/>
    <lineage>
        <taxon>Eukaryota</taxon>
        <taxon>Viridiplantae</taxon>
        <taxon>Streptophyta</taxon>
        <taxon>Embryophyta</taxon>
        <taxon>Tracheophyta</taxon>
        <taxon>Spermatophyta</taxon>
        <taxon>Magnoliopsida</taxon>
        <taxon>eudicotyledons</taxon>
        <taxon>Gunneridae</taxon>
        <taxon>Pentapetalae</taxon>
        <taxon>asterids</taxon>
        <taxon>lamiids</taxon>
        <taxon>Lamiales</taxon>
        <taxon>Pedaliaceae</taxon>
        <taxon>Sesamum</taxon>
    </lineage>
</organism>
<proteinExistence type="predicted"/>
<evidence type="ECO:0000256" key="10">
    <source>
        <dbReference type="ARBA" id="ARBA00023268"/>
    </source>
</evidence>
<dbReference type="PANTHER" id="PTHR37984">
    <property type="entry name" value="PROTEIN CBG26694"/>
    <property type="match status" value="1"/>
</dbReference>
<evidence type="ECO:0000313" key="15">
    <source>
        <dbReference type="Proteomes" id="UP000504604"/>
    </source>
</evidence>
<dbReference type="Pfam" id="PF13975">
    <property type="entry name" value="gag-asp_proteas"/>
    <property type="match status" value="1"/>
</dbReference>
<dbReference type="Gene3D" id="3.30.70.270">
    <property type="match status" value="2"/>
</dbReference>
<dbReference type="InterPro" id="IPR000953">
    <property type="entry name" value="Chromo/chromo_shadow_dom"/>
</dbReference>
<dbReference type="InterPro" id="IPR012337">
    <property type="entry name" value="RNaseH-like_sf"/>
</dbReference>
<dbReference type="InterPro" id="IPR023780">
    <property type="entry name" value="Chromo_domain"/>
</dbReference>
<keyword evidence="6" id="KW-0460">Magnesium</keyword>
<evidence type="ECO:0000256" key="9">
    <source>
        <dbReference type="ARBA" id="ARBA00022918"/>
    </source>
</evidence>
<dbReference type="GO" id="GO:0015074">
    <property type="term" value="P:DNA integration"/>
    <property type="evidence" value="ECO:0007669"/>
    <property type="project" value="UniProtKB-KW"/>
</dbReference>
<evidence type="ECO:0000256" key="6">
    <source>
        <dbReference type="ARBA" id="ARBA00022842"/>
    </source>
</evidence>
<evidence type="ECO:0000259" key="13">
    <source>
        <dbReference type="PROSITE" id="PS50878"/>
    </source>
</evidence>
<feature type="domain" description="Chromo" evidence="12">
    <location>
        <begin position="1240"/>
        <end position="1303"/>
    </location>
</feature>
<keyword evidence="7" id="KW-0694">RNA-binding</keyword>
<keyword evidence="15" id="KW-1185">Reference proteome</keyword>
<dbReference type="PROSITE" id="PS50878">
    <property type="entry name" value="RT_POL"/>
    <property type="match status" value="1"/>
</dbReference>
<reference evidence="16" key="2">
    <citation type="submission" date="2025-08" db="UniProtKB">
        <authorList>
            <consortium name="RefSeq"/>
        </authorList>
    </citation>
    <scope>IDENTIFICATION</scope>
</reference>
<dbReference type="GO" id="GO:0006508">
    <property type="term" value="P:proteolysis"/>
    <property type="evidence" value="ECO:0007669"/>
    <property type="project" value="InterPro"/>
</dbReference>
<dbReference type="GO" id="GO:0004190">
    <property type="term" value="F:aspartic-type endopeptidase activity"/>
    <property type="evidence" value="ECO:0007669"/>
    <property type="project" value="InterPro"/>
</dbReference>
<evidence type="ECO:0000256" key="11">
    <source>
        <dbReference type="SAM" id="MobiDB-lite"/>
    </source>
</evidence>
<dbReference type="InterPro" id="IPR005162">
    <property type="entry name" value="Retrotrans_gag_dom"/>
</dbReference>
<dbReference type="Pfam" id="PF17919">
    <property type="entry name" value="RT_RNaseH_2"/>
    <property type="match status" value="1"/>
</dbReference>
<keyword evidence="10" id="KW-0511">Multifunctional enzyme</keyword>
<dbReference type="SUPFAM" id="SSF56672">
    <property type="entry name" value="DNA/RNA polymerases"/>
    <property type="match status" value="1"/>
</dbReference>
<dbReference type="SUPFAM" id="SSF54160">
    <property type="entry name" value="Chromo domain-like"/>
    <property type="match status" value="1"/>
</dbReference>
<feature type="region of interest" description="Disordered" evidence="11">
    <location>
        <begin position="406"/>
        <end position="430"/>
    </location>
</feature>
<dbReference type="InterPro" id="IPR043128">
    <property type="entry name" value="Rev_trsase/Diguanyl_cyclase"/>
</dbReference>
<dbReference type="CDD" id="cd01647">
    <property type="entry name" value="RT_LTR"/>
    <property type="match status" value="1"/>
</dbReference>
<feature type="region of interest" description="Disordered" evidence="11">
    <location>
        <begin position="1295"/>
        <end position="1317"/>
    </location>
</feature>
<dbReference type="InterPro" id="IPR000477">
    <property type="entry name" value="RT_dom"/>
</dbReference>
<evidence type="ECO:0000256" key="1">
    <source>
        <dbReference type="ARBA" id="ARBA00022679"/>
    </source>
</evidence>
<dbReference type="GeneID" id="105178433"/>
<dbReference type="CDD" id="cd09274">
    <property type="entry name" value="RNase_HI_RT_Ty3"/>
    <property type="match status" value="1"/>
</dbReference>
<dbReference type="CDD" id="cd00303">
    <property type="entry name" value="retropepsin_like"/>
    <property type="match status" value="1"/>
</dbReference>
<dbReference type="PROSITE" id="PS50013">
    <property type="entry name" value="CHROMO_2"/>
    <property type="match status" value="1"/>
</dbReference>
<dbReference type="InterPro" id="IPR001969">
    <property type="entry name" value="Aspartic_peptidase_AS"/>
</dbReference>
<dbReference type="FunFam" id="3.30.70.270:FF:000020">
    <property type="entry name" value="Transposon Tf2-6 polyprotein-like Protein"/>
    <property type="match status" value="1"/>
</dbReference>
<dbReference type="SUPFAM" id="SSF53098">
    <property type="entry name" value="Ribonuclease H-like"/>
    <property type="match status" value="1"/>
</dbReference>
<keyword evidence="5" id="KW-0378">Hydrolase</keyword>
<dbReference type="KEGG" id="sind:105178433"/>
<dbReference type="InterPro" id="IPR016197">
    <property type="entry name" value="Chromo-like_dom_sf"/>
</dbReference>
<name>A0A8M8VDF3_SESIN</name>
<dbReference type="InterPro" id="IPR043502">
    <property type="entry name" value="DNA/RNA_pol_sf"/>
</dbReference>
<evidence type="ECO:0000256" key="8">
    <source>
        <dbReference type="ARBA" id="ARBA00022908"/>
    </source>
</evidence>
<evidence type="ECO:0000313" key="16">
    <source>
        <dbReference type="RefSeq" id="XP_020554575.1"/>
    </source>
</evidence>
<keyword evidence="4" id="KW-0255">Endonuclease</keyword>
<dbReference type="Gene3D" id="2.40.70.10">
    <property type="entry name" value="Acid Proteases"/>
    <property type="match status" value="1"/>
</dbReference>
<dbReference type="GO" id="GO:0004519">
    <property type="term" value="F:endonuclease activity"/>
    <property type="evidence" value="ECO:0007669"/>
    <property type="project" value="UniProtKB-KW"/>
</dbReference>
<dbReference type="Gene3D" id="2.40.50.40">
    <property type="match status" value="1"/>
</dbReference>
<dbReference type="PROSITE" id="PS50994">
    <property type="entry name" value="INTEGRASE"/>
    <property type="match status" value="1"/>
</dbReference>
<dbReference type="SUPFAM" id="SSF50630">
    <property type="entry name" value="Acid proteases"/>
    <property type="match status" value="1"/>
</dbReference>
<protein>
    <submittedName>
        <fullName evidence="16">Uncharacterized protein LOC105178433</fullName>
    </submittedName>
</protein>
<dbReference type="RefSeq" id="XP_020554575.1">
    <property type="nucleotide sequence ID" value="XM_020698916.1"/>
</dbReference>
<dbReference type="InterPro" id="IPR036397">
    <property type="entry name" value="RNaseH_sf"/>
</dbReference>
<dbReference type="Pfam" id="PF00385">
    <property type="entry name" value="Chromo"/>
    <property type="match status" value="1"/>
</dbReference>
<evidence type="ECO:0000259" key="12">
    <source>
        <dbReference type="PROSITE" id="PS50013"/>
    </source>
</evidence>
<dbReference type="Proteomes" id="UP000504604">
    <property type="component" value="Linkage group LG15"/>
</dbReference>
<feature type="compositionally biased region" description="Basic and acidic residues" evidence="11">
    <location>
        <begin position="284"/>
        <end position="297"/>
    </location>
</feature>
<dbReference type="Pfam" id="PF03732">
    <property type="entry name" value="Retrotrans_gag"/>
    <property type="match status" value="1"/>
</dbReference>
<dbReference type="InterPro" id="IPR001584">
    <property type="entry name" value="Integrase_cat-core"/>
</dbReference>